<gene>
    <name evidence="1" type="ORF">DPMN_106341</name>
</gene>
<accession>A0A9D4QIQ5</accession>
<dbReference type="AlphaFoldDB" id="A0A9D4QIQ5"/>
<name>A0A9D4QIQ5_DREPO</name>
<protein>
    <submittedName>
        <fullName evidence="1">Uncharacterized protein</fullName>
    </submittedName>
</protein>
<reference evidence="1" key="2">
    <citation type="submission" date="2020-11" db="EMBL/GenBank/DDBJ databases">
        <authorList>
            <person name="McCartney M.A."/>
            <person name="Auch B."/>
            <person name="Kono T."/>
            <person name="Mallez S."/>
            <person name="Becker A."/>
            <person name="Gohl D.M."/>
            <person name="Silverstein K.A.T."/>
            <person name="Koren S."/>
            <person name="Bechman K.B."/>
            <person name="Herman A."/>
            <person name="Abrahante J.E."/>
            <person name="Garbe J."/>
        </authorList>
    </citation>
    <scope>NUCLEOTIDE SEQUENCE</scope>
    <source>
        <strain evidence="1">Duluth1</strain>
        <tissue evidence="1">Whole animal</tissue>
    </source>
</reference>
<sequence>MGNGMAQQFYVKHYHYAYLPMTLSQSLEKESCEIEHIMDTVPSSKYVSHCGKNGAGGEGENDYAWVGKFKGYTWVKTDHFLFPSYQSIMRQLKTMQSNVEDVHKLADAHMADITEHKKGFSKLLAEMFNLETTAWQIFCCVHTNLCSSAMNKVMRLWKLNEDGSSNTEFHGIGHESNPHTLVPLHGNVHLPLEKAVSSVLAAALPYLKWSPSIPEQ</sequence>
<dbReference type="Proteomes" id="UP000828390">
    <property type="component" value="Unassembled WGS sequence"/>
</dbReference>
<dbReference type="EMBL" id="JAIWYP010000004">
    <property type="protein sequence ID" value="KAH3833039.1"/>
    <property type="molecule type" value="Genomic_DNA"/>
</dbReference>
<organism evidence="1 2">
    <name type="scientific">Dreissena polymorpha</name>
    <name type="common">Zebra mussel</name>
    <name type="synonym">Mytilus polymorpha</name>
    <dbReference type="NCBI Taxonomy" id="45954"/>
    <lineage>
        <taxon>Eukaryota</taxon>
        <taxon>Metazoa</taxon>
        <taxon>Spiralia</taxon>
        <taxon>Lophotrochozoa</taxon>
        <taxon>Mollusca</taxon>
        <taxon>Bivalvia</taxon>
        <taxon>Autobranchia</taxon>
        <taxon>Heteroconchia</taxon>
        <taxon>Euheterodonta</taxon>
        <taxon>Imparidentia</taxon>
        <taxon>Neoheterodontei</taxon>
        <taxon>Myida</taxon>
        <taxon>Dreissenoidea</taxon>
        <taxon>Dreissenidae</taxon>
        <taxon>Dreissena</taxon>
    </lineage>
</organism>
<evidence type="ECO:0000313" key="1">
    <source>
        <dbReference type="EMBL" id="KAH3833039.1"/>
    </source>
</evidence>
<keyword evidence="2" id="KW-1185">Reference proteome</keyword>
<proteinExistence type="predicted"/>
<reference evidence="1" key="1">
    <citation type="journal article" date="2019" name="bioRxiv">
        <title>The Genome of the Zebra Mussel, Dreissena polymorpha: A Resource for Invasive Species Research.</title>
        <authorList>
            <person name="McCartney M.A."/>
            <person name="Auch B."/>
            <person name="Kono T."/>
            <person name="Mallez S."/>
            <person name="Zhang Y."/>
            <person name="Obille A."/>
            <person name="Becker A."/>
            <person name="Abrahante J.E."/>
            <person name="Garbe J."/>
            <person name="Badalamenti J.P."/>
            <person name="Herman A."/>
            <person name="Mangelson H."/>
            <person name="Liachko I."/>
            <person name="Sullivan S."/>
            <person name="Sone E.D."/>
            <person name="Koren S."/>
            <person name="Silverstein K.A.T."/>
            <person name="Beckman K.B."/>
            <person name="Gohl D.M."/>
        </authorList>
    </citation>
    <scope>NUCLEOTIDE SEQUENCE</scope>
    <source>
        <strain evidence="1">Duluth1</strain>
        <tissue evidence="1">Whole animal</tissue>
    </source>
</reference>
<evidence type="ECO:0000313" key="2">
    <source>
        <dbReference type="Proteomes" id="UP000828390"/>
    </source>
</evidence>
<comment type="caution">
    <text evidence="1">The sequence shown here is derived from an EMBL/GenBank/DDBJ whole genome shotgun (WGS) entry which is preliminary data.</text>
</comment>